<dbReference type="SUPFAM" id="SSF56784">
    <property type="entry name" value="HAD-like"/>
    <property type="match status" value="1"/>
</dbReference>
<dbReference type="InterPro" id="IPR059000">
    <property type="entry name" value="ATPase_P-type_domA"/>
</dbReference>
<dbReference type="InterPro" id="IPR044492">
    <property type="entry name" value="P_typ_ATPase_HD_dom"/>
</dbReference>
<feature type="transmembrane region" description="Helical" evidence="6">
    <location>
        <begin position="668"/>
        <end position="686"/>
    </location>
</feature>
<dbReference type="SFLD" id="SFLDF00027">
    <property type="entry name" value="p-type_atpase"/>
    <property type="match status" value="1"/>
</dbReference>
<dbReference type="Pfam" id="PF00122">
    <property type="entry name" value="E1-E2_ATPase"/>
    <property type="match status" value="1"/>
</dbReference>
<dbReference type="GO" id="GO:0016887">
    <property type="term" value="F:ATP hydrolysis activity"/>
    <property type="evidence" value="ECO:0007669"/>
    <property type="project" value="InterPro"/>
</dbReference>
<evidence type="ECO:0000256" key="3">
    <source>
        <dbReference type="ARBA" id="ARBA00022967"/>
    </source>
</evidence>
<evidence type="ECO:0000256" key="2">
    <source>
        <dbReference type="ARBA" id="ARBA00022692"/>
    </source>
</evidence>
<dbReference type="PRINTS" id="PR00120">
    <property type="entry name" value="HATPASE"/>
</dbReference>
<feature type="transmembrane region" description="Helical" evidence="6">
    <location>
        <begin position="755"/>
        <end position="773"/>
    </location>
</feature>
<dbReference type="Gene3D" id="3.40.50.1000">
    <property type="entry name" value="HAD superfamily/HAD-like"/>
    <property type="match status" value="1"/>
</dbReference>
<dbReference type="InterPro" id="IPR023299">
    <property type="entry name" value="ATPase_P-typ_cyto_dom_N"/>
</dbReference>
<evidence type="ECO:0000256" key="4">
    <source>
        <dbReference type="ARBA" id="ARBA00022989"/>
    </source>
</evidence>
<protein>
    <submittedName>
        <fullName evidence="8">Cation-transporting ATPase, P-type</fullName>
    </submittedName>
</protein>
<dbReference type="SUPFAM" id="SSF81653">
    <property type="entry name" value="Calcium ATPase, transduction domain A"/>
    <property type="match status" value="1"/>
</dbReference>
<name>A0A0S6U0K3_CLOBO</name>
<dbReference type="Gene3D" id="3.40.1110.10">
    <property type="entry name" value="Calcium-transporting ATPase, cytoplasmic domain N"/>
    <property type="match status" value="1"/>
</dbReference>
<dbReference type="SFLD" id="SFLDG00002">
    <property type="entry name" value="C1.7:_P-type_atpase_like"/>
    <property type="match status" value="1"/>
</dbReference>
<evidence type="ECO:0000313" key="8">
    <source>
        <dbReference type="EMBL" id="GAE01827.1"/>
    </source>
</evidence>
<dbReference type="InterPro" id="IPR008250">
    <property type="entry name" value="ATPase_P-typ_transduc_dom_A_sf"/>
</dbReference>
<reference evidence="8" key="1">
    <citation type="submission" date="2013-10" db="EMBL/GenBank/DDBJ databases">
        <title>Draft genome sequence of Clostridium botulinum type B strain Osaka05.</title>
        <authorList>
            <person name="Sakaguchi Y."/>
            <person name="Hosomi K."/>
            <person name="Uchiyama J."/>
            <person name="Ogura Y."/>
            <person name="Sakaguchi M."/>
            <person name="Kohda T."/>
            <person name="Mukamoto M."/>
            <person name="Misawa N."/>
            <person name="Matsuzaki S."/>
            <person name="Hayashi T."/>
            <person name="Kozaki S."/>
        </authorList>
    </citation>
    <scope>NUCLEOTIDE SEQUENCE</scope>
    <source>
        <strain evidence="8">Osaka05</strain>
    </source>
</reference>
<dbReference type="GO" id="GO:0005524">
    <property type="term" value="F:ATP binding"/>
    <property type="evidence" value="ECO:0007669"/>
    <property type="project" value="InterPro"/>
</dbReference>
<dbReference type="NCBIfam" id="TIGR01494">
    <property type="entry name" value="ATPase_P-type"/>
    <property type="match status" value="2"/>
</dbReference>
<evidence type="ECO:0000256" key="5">
    <source>
        <dbReference type="ARBA" id="ARBA00023136"/>
    </source>
</evidence>
<dbReference type="GO" id="GO:0016020">
    <property type="term" value="C:membrane"/>
    <property type="evidence" value="ECO:0007669"/>
    <property type="project" value="UniProtKB-SubCell"/>
</dbReference>
<dbReference type="AlphaFoldDB" id="A0A0S6U0K3"/>
<keyword evidence="3" id="KW-1278">Translocase</keyword>
<comment type="subcellular location">
    <subcellularLocation>
        <location evidence="1">Membrane</location>
        <topology evidence="1">Multi-pass membrane protein</topology>
    </subcellularLocation>
</comment>
<feature type="transmembrane region" description="Helical" evidence="6">
    <location>
        <begin position="602"/>
        <end position="621"/>
    </location>
</feature>
<dbReference type="EMBL" id="DF384213">
    <property type="protein sequence ID" value="GAE01827.1"/>
    <property type="molecule type" value="Genomic_DNA"/>
</dbReference>
<dbReference type="PROSITE" id="PS00154">
    <property type="entry name" value="ATPASE_E1_E2"/>
    <property type="match status" value="1"/>
</dbReference>
<keyword evidence="4 6" id="KW-1133">Transmembrane helix</keyword>
<feature type="transmembrane region" description="Helical" evidence="6">
    <location>
        <begin position="222"/>
        <end position="242"/>
    </location>
</feature>
<dbReference type="CDD" id="cd02609">
    <property type="entry name" value="P-type_ATPase"/>
    <property type="match status" value="1"/>
</dbReference>
<feature type="domain" description="P-type ATPase A" evidence="7">
    <location>
        <begin position="102"/>
        <end position="202"/>
    </location>
</feature>
<feature type="transmembrane region" description="Helical" evidence="6">
    <location>
        <begin position="254"/>
        <end position="278"/>
    </location>
</feature>
<keyword evidence="5 6" id="KW-0472">Membrane</keyword>
<dbReference type="InterPro" id="IPR023214">
    <property type="entry name" value="HAD_sf"/>
</dbReference>
<dbReference type="HOGENOM" id="CLU_002360_5_1_9"/>
<dbReference type="PRINTS" id="PR00119">
    <property type="entry name" value="CATATPASE"/>
</dbReference>
<gene>
    <name evidence="8" type="ORF">CBO05C_1517</name>
</gene>
<dbReference type="Gene3D" id="2.70.150.10">
    <property type="entry name" value="Calcium-transporting ATPase, cytoplasmic transduction domain A"/>
    <property type="match status" value="1"/>
</dbReference>
<feature type="transmembrane region" description="Helical" evidence="6">
    <location>
        <begin position="698"/>
        <end position="716"/>
    </location>
</feature>
<dbReference type="InterPro" id="IPR018303">
    <property type="entry name" value="ATPase_P-typ_P_site"/>
</dbReference>
<organism evidence="8">
    <name type="scientific">Clostridium botulinum B str. Osaka05</name>
    <dbReference type="NCBI Taxonomy" id="1407017"/>
    <lineage>
        <taxon>Bacteria</taxon>
        <taxon>Bacillati</taxon>
        <taxon>Bacillota</taxon>
        <taxon>Clostridia</taxon>
        <taxon>Eubacteriales</taxon>
        <taxon>Clostridiaceae</taxon>
        <taxon>Clostridium</taxon>
    </lineage>
</organism>
<keyword evidence="2 6" id="KW-0812">Transmembrane</keyword>
<feature type="transmembrane region" description="Helical" evidence="6">
    <location>
        <begin position="46"/>
        <end position="66"/>
    </location>
</feature>
<dbReference type="SUPFAM" id="SSF81665">
    <property type="entry name" value="Calcium ATPase, transmembrane domain M"/>
    <property type="match status" value="1"/>
</dbReference>
<evidence type="ECO:0000259" key="7">
    <source>
        <dbReference type="Pfam" id="PF00122"/>
    </source>
</evidence>
<dbReference type="Gene3D" id="1.20.1110.10">
    <property type="entry name" value="Calcium-transporting ATPase, transmembrane domain"/>
    <property type="match status" value="1"/>
</dbReference>
<dbReference type="Pfam" id="PF00702">
    <property type="entry name" value="Hydrolase"/>
    <property type="match status" value="1"/>
</dbReference>
<sequence>MTKMDKINENVIKGLSKADVLHRIKDGKVNILPKAPSRTIGQIVRANLFTSYNALNAILAIIVFMAGSPKNAVFAGVIITNTIIGMFQEIRAKGILERLSVLNEKTVDVIREGEINNINVEEIVLDDIIVLKAGDQILVDCELLSHNEIEVDESLITGEPDSILKIENDKLLSGSFVSAGNAYAKVINVGENTYAAKLAEEAKKFKLINSELQISINKIFKIIMWLAIPIGSLLIFTQLFYVKKSWQDAVLGSVSGIVGMVPEGLVLLTSATFVVAVIRLSKWDTLIQELPATEVLARVDVLCLDKTGTITKGDLKVTEVQCLNNENIKDTDKIIAAIVHSFKNGNATEKALLERYESNPNLKIKNKIPFSSKRKWSAVEFEKEGAFILGAPEMILKDAYKNIESKIEKVAKEGKRVLLLAKYEGENFNEELNGNVKEVALILIEDIIRENAEEIINYFNKEQVNLKIISGDNPITVSSIAKKVGIKNAENYIDARELPEDEEELKKIVDKVSVFGRVSPHQKKSIVKALKSNGHTVAMTGDGVNDVLALKESDCGIAMASGSEATKAVAQLVLLNSDFAAIPQVVLEGRRLINNLEKVSELFLSKTAYFIILSIIFALLVKPFPIIPIQLTLIGSLSIGIPSFFLAISPNEDVIKKDFLKRVLEVSIPNGILIGISTALMFLLGYHTGLSLEQCRTLALVTFGSLSLFILLKVSTPLNFYRVSIVISMTILFMLAFLMPFTRRIFAIEYFGVEYLIPIIFIYSIAMALMLIIPKINKVIFKRVILKKNMDRL</sequence>
<accession>A0A0S6U0K3</accession>
<feature type="transmembrane region" description="Helical" evidence="6">
    <location>
        <begin position="72"/>
        <end position="90"/>
    </location>
</feature>
<dbReference type="SFLD" id="SFLDS00003">
    <property type="entry name" value="Haloacid_Dehalogenase"/>
    <property type="match status" value="1"/>
</dbReference>
<dbReference type="PANTHER" id="PTHR42861">
    <property type="entry name" value="CALCIUM-TRANSPORTING ATPASE"/>
    <property type="match status" value="1"/>
</dbReference>
<feature type="transmembrane region" description="Helical" evidence="6">
    <location>
        <begin position="723"/>
        <end position="743"/>
    </location>
</feature>
<evidence type="ECO:0000256" key="1">
    <source>
        <dbReference type="ARBA" id="ARBA00004141"/>
    </source>
</evidence>
<feature type="transmembrane region" description="Helical" evidence="6">
    <location>
        <begin position="627"/>
        <end position="648"/>
    </location>
</feature>
<dbReference type="InterPro" id="IPR023298">
    <property type="entry name" value="ATPase_P-typ_TM_dom_sf"/>
</dbReference>
<dbReference type="InterPro" id="IPR001757">
    <property type="entry name" value="P_typ_ATPase"/>
</dbReference>
<dbReference type="InterPro" id="IPR036412">
    <property type="entry name" value="HAD-like_sf"/>
</dbReference>
<evidence type="ECO:0000256" key="6">
    <source>
        <dbReference type="SAM" id="Phobius"/>
    </source>
</evidence>
<proteinExistence type="predicted"/>
<dbReference type="Proteomes" id="UP000054164">
    <property type="component" value="Unassembled WGS sequence"/>
</dbReference>